<dbReference type="EMBL" id="AFCE01000080">
    <property type="protein sequence ID" value="EGL83820.1"/>
    <property type="molecule type" value="Genomic_DNA"/>
</dbReference>
<dbReference type="RefSeq" id="WP_007503034.1">
    <property type="nucleotide sequence ID" value="NZ_AFCE01000080.1"/>
</dbReference>
<dbReference type="SUPFAM" id="SSF56322">
    <property type="entry name" value="ADC synthase"/>
    <property type="match status" value="1"/>
</dbReference>
<evidence type="ECO:0000259" key="5">
    <source>
        <dbReference type="Pfam" id="PF00425"/>
    </source>
</evidence>
<evidence type="ECO:0000313" key="6">
    <source>
        <dbReference type="EMBL" id="EGL83820.1"/>
    </source>
</evidence>
<keyword evidence="4" id="KW-0479">Metal-binding</keyword>
<dbReference type="InterPro" id="IPR034681">
    <property type="entry name" value="MenF"/>
</dbReference>
<dbReference type="EMBL" id="CP082237">
    <property type="protein sequence ID" value="QZT32853.1"/>
    <property type="molecule type" value="Genomic_DNA"/>
</dbReference>
<keyword evidence="4" id="KW-0460">Magnesium</keyword>
<dbReference type="AlphaFoldDB" id="F5L4C4"/>
<dbReference type="KEGG" id="cthu:HUR95_10770"/>
<organism evidence="6 8">
    <name type="scientific">Caldalkalibacillus thermarum (strain TA2.A1)</name>
    <dbReference type="NCBI Taxonomy" id="986075"/>
    <lineage>
        <taxon>Bacteria</taxon>
        <taxon>Bacillati</taxon>
        <taxon>Bacillota</taxon>
        <taxon>Bacilli</taxon>
        <taxon>Bacillales</taxon>
        <taxon>Bacillaceae</taxon>
        <taxon>Caldalkalibacillus</taxon>
    </lineage>
</organism>
<keyword evidence="3 4" id="KW-0413">Isomerase</keyword>
<dbReference type="EC" id="5.4.4.2" evidence="4"/>
<dbReference type="GO" id="GO:0009697">
    <property type="term" value="P:salicylic acid biosynthetic process"/>
    <property type="evidence" value="ECO:0007669"/>
    <property type="project" value="TreeGrafter"/>
</dbReference>
<name>F5L4C4_CALTT</name>
<dbReference type="NCBIfam" id="TIGR00543">
    <property type="entry name" value="isochor_syn"/>
    <property type="match status" value="1"/>
</dbReference>
<dbReference type="PANTHER" id="PTHR42839">
    <property type="entry name" value="ISOCHORISMATE SYNTHASE ENTC"/>
    <property type="match status" value="1"/>
</dbReference>
<reference evidence="6 8" key="1">
    <citation type="journal article" date="2011" name="J. Bacteriol.">
        <title>Draft genome sequence of the thermoalkaliphilic Caldalkalibacillus thermarum strain TA2.A1.</title>
        <authorList>
            <person name="Kalamorz F."/>
            <person name="Keis S."/>
            <person name="McMillan D.G."/>
            <person name="Olsson K."/>
            <person name="Stanton J.A."/>
            <person name="Stockwell P."/>
            <person name="Black M.A."/>
            <person name="Klingeman D.M."/>
            <person name="Land M.L."/>
            <person name="Han C.S."/>
            <person name="Martin S.L."/>
            <person name="Becher S.A."/>
            <person name="Peddie C.J."/>
            <person name="Morgan H.W."/>
            <person name="Matthies D."/>
            <person name="Preiss L."/>
            <person name="Meier T."/>
            <person name="Brown S.D."/>
            <person name="Cook G.M."/>
        </authorList>
    </citation>
    <scope>NUCLEOTIDE SEQUENCE [LARGE SCALE GENOMIC DNA]</scope>
    <source>
        <strain evidence="6 8">TA2.A1</strain>
    </source>
</reference>
<evidence type="ECO:0000313" key="8">
    <source>
        <dbReference type="Proteomes" id="UP000010716"/>
    </source>
</evidence>
<dbReference type="Pfam" id="PF00425">
    <property type="entry name" value="Chorismate_bind"/>
    <property type="match status" value="1"/>
</dbReference>
<dbReference type="PANTHER" id="PTHR42839:SF1">
    <property type="entry name" value="ISOCHORISMATE SYNTHASE MENF"/>
    <property type="match status" value="1"/>
</dbReference>
<dbReference type="UniPathway" id="UPA00079"/>
<comment type="pathway">
    <text evidence="4">Quinol/quinone metabolism; 1,4-dihydroxy-2-naphthoate biosynthesis; 1,4-dihydroxy-2-naphthoate from chorismate: step 1/7.</text>
</comment>
<feature type="binding site" evidence="4">
    <location>
        <position position="452"/>
    </location>
    <ligand>
        <name>Mg(2+)</name>
        <dbReference type="ChEBI" id="CHEBI:18420"/>
    </ligand>
</feature>
<evidence type="ECO:0000313" key="7">
    <source>
        <dbReference type="EMBL" id="QZT32853.1"/>
    </source>
</evidence>
<dbReference type="Proteomes" id="UP000010716">
    <property type="component" value="Unassembled WGS sequence"/>
</dbReference>
<proteinExistence type="inferred from homology"/>
<feature type="active site" description="Proton donor" evidence="4">
    <location>
        <position position="273"/>
    </location>
</feature>
<keyword evidence="9" id="KW-1185">Reference proteome</keyword>
<evidence type="ECO:0000256" key="2">
    <source>
        <dbReference type="ARBA" id="ARBA00005297"/>
    </source>
</evidence>
<comment type="cofactor">
    <cofactor evidence="4">
        <name>Mg(2+)</name>
        <dbReference type="ChEBI" id="CHEBI:18420"/>
    </cofactor>
</comment>
<dbReference type="Gene3D" id="3.60.120.10">
    <property type="entry name" value="Anthranilate synthase"/>
    <property type="match status" value="1"/>
</dbReference>
<dbReference type="eggNOG" id="COG1169">
    <property type="taxonomic scope" value="Bacteria"/>
</dbReference>
<dbReference type="Proteomes" id="UP000825179">
    <property type="component" value="Chromosome"/>
</dbReference>
<evidence type="ECO:0000256" key="3">
    <source>
        <dbReference type="ARBA" id="ARBA00023235"/>
    </source>
</evidence>
<reference evidence="7 9" key="2">
    <citation type="journal article" date="2020" name="Extremophiles">
        <title>Genomic analysis of Caldalkalibacillus thermarum TA2.A1 reveals aerobic alkaliphilic metabolism and evolutionary hallmarks linking alkaliphilic bacteria and plant life.</title>
        <authorList>
            <person name="de Jong S.I."/>
            <person name="van den Broek M.A."/>
            <person name="Merkel A.Y."/>
            <person name="de la Torre Cortes P."/>
            <person name="Kalamorz F."/>
            <person name="Cook G.M."/>
            <person name="van Loosdrecht M.C.M."/>
            <person name="McMillan D.G.G."/>
        </authorList>
    </citation>
    <scope>NUCLEOTIDE SEQUENCE [LARGE SCALE GENOMIC DNA]</scope>
    <source>
        <strain evidence="7 9">TA2.A1</strain>
    </source>
</reference>
<feature type="active site" description="Proton acceptor" evidence="4">
    <location>
        <position position="224"/>
    </location>
</feature>
<dbReference type="GO" id="GO:0000287">
    <property type="term" value="F:magnesium ion binding"/>
    <property type="evidence" value="ECO:0007669"/>
    <property type="project" value="UniProtKB-UniRule"/>
</dbReference>
<gene>
    <name evidence="4" type="primary">menF</name>
    <name evidence="6" type="ORF">CathTA2_0636</name>
    <name evidence="7" type="ORF">HUR95_10770</name>
</gene>
<protein>
    <recommendedName>
        <fullName evidence="4">Isochorismate synthase MenF</fullName>
        <ecNumber evidence="4">5.4.4.2</ecNumber>
    </recommendedName>
    <alternativeName>
        <fullName evidence="4">Isochorismate mutase</fullName>
    </alternativeName>
</protein>
<feature type="binding site" evidence="4">
    <location>
        <position position="317"/>
    </location>
    <ligand>
        <name>Mg(2+)</name>
        <dbReference type="ChEBI" id="CHEBI:18420"/>
    </ligand>
</feature>
<sequence length="467" mass="52914">MIRQQLDILDDFVQGMQQALKSCRPGLVSLVTRIQPLDPLSFYAAAGQWFHGQRLYWSTPDHEFTLVGLGTAVKIESDQDTRFDDVTKEWKHLIANTHIHTEGEVMGTGPLLLGGFSFDPQKPSSSLWQNYKAASFILPQFLLTQSKNQSYLTINAYIHPEDDLPEKIDQLNRLKERLITRCMDFSFAQEVHPITLNVFEPAREEWLSSVKQVIAEIQQGVLQKVVLARRVEVESETPFRPEQILNYLRQVQTSSYVFSIEWGENAFVGATPERLIKKEGSRVLSTCLAGSIKRGQTLEEDLALSKALLQDPKNRVEHEIVVRMIKQALGDLCTRVEAPDQPIIYKTKQIQHLYTPVRGLAKDNISLLKMVEALHPTPALGGYPREEAVRRIRELEGMDRGWYAAPIGWLDRQGNGEFVVAIRSALIRHRQATLFAGCGIVEDSDPQSEYEETQMKLKPMLSALGGH</sequence>
<comment type="function">
    <text evidence="4">Catalyzes the conversion of chorismate to isochorismate.</text>
</comment>
<dbReference type="GO" id="GO:0008909">
    <property type="term" value="F:isochorismate synthase activity"/>
    <property type="evidence" value="ECO:0007669"/>
    <property type="project" value="UniProtKB-UniRule"/>
</dbReference>
<evidence type="ECO:0000256" key="4">
    <source>
        <dbReference type="HAMAP-Rule" id="MF_01935"/>
    </source>
</evidence>
<dbReference type="InterPro" id="IPR005801">
    <property type="entry name" value="ADC_synthase"/>
</dbReference>
<dbReference type="UniPathway" id="UPA01057">
    <property type="reaction ID" value="UER00163"/>
</dbReference>
<dbReference type="InterPro" id="IPR004561">
    <property type="entry name" value="IsoChor_synthase"/>
</dbReference>
<evidence type="ECO:0000256" key="1">
    <source>
        <dbReference type="ARBA" id="ARBA00000799"/>
    </source>
</evidence>
<dbReference type="HAMAP" id="MF_01935">
    <property type="entry name" value="MenF"/>
    <property type="match status" value="1"/>
</dbReference>
<dbReference type="InterPro" id="IPR015890">
    <property type="entry name" value="Chorismate_C"/>
</dbReference>
<feature type="domain" description="Chorismate-utilising enzyme C-terminal" evidence="5">
    <location>
        <begin position="203"/>
        <end position="456"/>
    </location>
</feature>
<comment type="catalytic activity">
    <reaction evidence="1 4">
        <text>chorismate = isochorismate</text>
        <dbReference type="Rhea" id="RHEA:18985"/>
        <dbReference type="ChEBI" id="CHEBI:29748"/>
        <dbReference type="ChEBI" id="CHEBI:29780"/>
        <dbReference type="EC" id="5.4.4.2"/>
    </reaction>
</comment>
<evidence type="ECO:0000313" key="9">
    <source>
        <dbReference type="Proteomes" id="UP000825179"/>
    </source>
</evidence>
<reference evidence="7" key="3">
    <citation type="submission" date="2021-08" db="EMBL/GenBank/DDBJ databases">
        <authorList>
            <person name="de Jong S."/>
            <person name="van den Broek M."/>
            <person name="Merkel A."/>
            <person name="de la Torre Cortes P."/>
            <person name="Kalamorz F."/>
            <person name="Cook G."/>
            <person name="van Loosdrecht M."/>
            <person name="McMillan D."/>
        </authorList>
    </citation>
    <scope>NUCLEOTIDE SEQUENCE</scope>
    <source>
        <strain evidence="7">TA2.A1</strain>
    </source>
</reference>
<dbReference type="GO" id="GO:0009234">
    <property type="term" value="P:menaquinone biosynthetic process"/>
    <property type="evidence" value="ECO:0007669"/>
    <property type="project" value="UniProtKB-UniRule"/>
</dbReference>
<comment type="pathway">
    <text evidence="4">Quinol/quinone metabolism; menaquinone biosynthesis.</text>
</comment>
<comment type="similarity">
    <text evidence="2 4">Belongs to the isochorismate synthase family.</text>
</comment>
<keyword evidence="4" id="KW-0474">Menaquinone biosynthesis</keyword>
<accession>F5L4C4</accession>
<dbReference type="OrthoDB" id="9803598at2"/>